<feature type="transmembrane region" description="Helical" evidence="10">
    <location>
        <begin position="174"/>
        <end position="197"/>
    </location>
</feature>
<feature type="transmembrane region" description="Helical" evidence="10">
    <location>
        <begin position="47"/>
        <end position="64"/>
    </location>
</feature>
<feature type="transmembrane region" description="Helical" evidence="10">
    <location>
        <begin position="259"/>
        <end position="277"/>
    </location>
</feature>
<dbReference type="GO" id="GO:0051453">
    <property type="term" value="P:regulation of intracellular pH"/>
    <property type="evidence" value="ECO:0007669"/>
    <property type="project" value="TreeGrafter"/>
</dbReference>
<feature type="transmembrane region" description="Helical" evidence="10">
    <location>
        <begin position="76"/>
        <end position="96"/>
    </location>
</feature>
<evidence type="ECO:0000256" key="3">
    <source>
        <dbReference type="ARBA" id="ARBA00022475"/>
    </source>
</evidence>
<keyword evidence="3 10" id="KW-1003">Cell membrane</keyword>
<comment type="caution">
    <text evidence="10">Lacks conserved residue(s) required for the propagation of feature annotation.</text>
</comment>
<dbReference type="GO" id="GO:0005886">
    <property type="term" value="C:plasma membrane"/>
    <property type="evidence" value="ECO:0007669"/>
    <property type="project" value="UniProtKB-SubCell"/>
</dbReference>
<comment type="caution">
    <text evidence="12">The sequence shown here is derived from an EMBL/GenBank/DDBJ whole genome shotgun (WGS) entry which is preliminary data.</text>
</comment>
<feature type="transmembrane region" description="Helical" evidence="10">
    <location>
        <begin position="227"/>
        <end position="247"/>
    </location>
</feature>
<dbReference type="InterPro" id="IPR018422">
    <property type="entry name" value="Cation/H_exchanger_CPA1"/>
</dbReference>
<accession>A0A420FDN8</accession>
<feature type="transmembrane region" description="Helical" evidence="10">
    <location>
        <begin position="102"/>
        <end position="126"/>
    </location>
</feature>
<feature type="transmembrane region" description="Helical" evidence="10">
    <location>
        <begin position="21"/>
        <end position="41"/>
    </location>
</feature>
<evidence type="ECO:0000256" key="9">
    <source>
        <dbReference type="ARBA" id="ARBA00023201"/>
    </source>
</evidence>
<evidence type="ECO:0000256" key="8">
    <source>
        <dbReference type="ARBA" id="ARBA00023136"/>
    </source>
</evidence>
<evidence type="ECO:0000313" key="12">
    <source>
        <dbReference type="EMBL" id="RKF31058.1"/>
    </source>
</evidence>
<evidence type="ECO:0000256" key="10">
    <source>
        <dbReference type="RuleBase" id="RU366002"/>
    </source>
</evidence>
<evidence type="ECO:0000259" key="11">
    <source>
        <dbReference type="Pfam" id="PF00999"/>
    </source>
</evidence>
<keyword evidence="5 10" id="KW-1133">Transmembrane helix</keyword>
<evidence type="ECO:0000256" key="1">
    <source>
        <dbReference type="ARBA" id="ARBA00004651"/>
    </source>
</evidence>
<dbReference type="InterPro" id="IPR004705">
    <property type="entry name" value="Cation/H_exchanger_CPA1_bac"/>
</dbReference>
<dbReference type="AlphaFoldDB" id="A0A420FDN8"/>
<feature type="domain" description="Cation/H+ exchanger transmembrane" evidence="11">
    <location>
        <begin position="5"/>
        <end position="398"/>
    </location>
</feature>
<name>A0A420FDN8_9SPHI</name>
<organism evidence="12 13">
    <name type="scientific">Sphingobacterium siyangense</name>
    <dbReference type="NCBI Taxonomy" id="459529"/>
    <lineage>
        <taxon>Bacteria</taxon>
        <taxon>Pseudomonadati</taxon>
        <taxon>Bacteroidota</taxon>
        <taxon>Sphingobacteriia</taxon>
        <taxon>Sphingobacteriales</taxon>
        <taxon>Sphingobacteriaceae</taxon>
        <taxon>Sphingobacterium</taxon>
    </lineage>
</organism>
<dbReference type="Pfam" id="PF00999">
    <property type="entry name" value="Na_H_Exchanger"/>
    <property type="match status" value="1"/>
</dbReference>
<dbReference type="InterPro" id="IPR006153">
    <property type="entry name" value="Cation/H_exchanger_TM"/>
</dbReference>
<dbReference type="NCBIfam" id="TIGR00831">
    <property type="entry name" value="a_cpa1"/>
    <property type="match status" value="1"/>
</dbReference>
<keyword evidence="2 10" id="KW-0813">Transport</keyword>
<evidence type="ECO:0000313" key="13">
    <source>
        <dbReference type="Proteomes" id="UP000286402"/>
    </source>
</evidence>
<keyword evidence="13" id="KW-1185">Reference proteome</keyword>
<protein>
    <submittedName>
        <fullName evidence="12">Na+/H+ antiporter</fullName>
    </submittedName>
</protein>
<keyword evidence="8 10" id="KW-0472">Membrane</keyword>
<proteinExistence type="inferred from homology"/>
<comment type="subcellular location">
    <subcellularLocation>
        <location evidence="1 10">Cell membrane</location>
        <topology evidence="1 10">Multi-pass membrane protein</topology>
    </subcellularLocation>
</comment>
<gene>
    <name evidence="12" type="ORF">BCY89_17785</name>
</gene>
<dbReference type="PANTHER" id="PTHR10110:SF86">
    <property type="entry name" value="SODIUM_HYDROGEN EXCHANGER 7"/>
    <property type="match status" value="1"/>
</dbReference>
<keyword evidence="6 10" id="KW-0915">Sodium</keyword>
<evidence type="ECO:0000256" key="4">
    <source>
        <dbReference type="ARBA" id="ARBA00022692"/>
    </source>
</evidence>
<keyword evidence="10" id="KW-0050">Antiport</keyword>
<comment type="function">
    <text evidence="10">Na(+)/H(+) antiporter that extrudes sodium in exchange for external protons.</text>
</comment>
<evidence type="ECO:0000256" key="5">
    <source>
        <dbReference type="ARBA" id="ARBA00022989"/>
    </source>
</evidence>
<dbReference type="EMBL" id="MCAQ01000029">
    <property type="protein sequence ID" value="RKF31058.1"/>
    <property type="molecule type" value="Genomic_DNA"/>
</dbReference>
<comment type="similarity">
    <text evidence="10">Belongs to the monovalent cation:proton antiporter 1 (CPA1) transporter (TC 2.A.36) family.</text>
</comment>
<dbReference type="Gene3D" id="6.10.140.1330">
    <property type="match status" value="1"/>
</dbReference>
<dbReference type="GO" id="GO:0015385">
    <property type="term" value="F:sodium:proton antiporter activity"/>
    <property type="evidence" value="ECO:0007669"/>
    <property type="project" value="InterPro"/>
</dbReference>
<evidence type="ECO:0000256" key="6">
    <source>
        <dbReference type="ARBA" id="ARBA00023053"/>
    </source>
</evidence>
<dbReference type="Proteomes" id="UP000286402">
    <property type="component" value="Unassembled WGS sequence"/>
</dbReference>
<evidence type="ECO:0000256" key="2">
    <source>
        <dbReference type="ARBA" id="ARBA00022448"/>
    </source>
</evidence>
<dbReference type="GO" id="GO:0098719">
    <property type="term" value="P:sodium ion import across plasma membrane"/>
    <property type="evidence" value="ECO:0007669"/>
    <property type="project" value="TreeGrafter"/>
</dbReference>
<dbReference type="PANTHER" id="PTHR10110">
    <property type="entry name" value="SODIUM/HYDROGEN EXCHANGER"/>
    <property type="match status" value="1"/>
</dbReference>
<dbReference type="GO" id="GO:0015386">
    <property type="term" value="F:potassium:proton antiporter activity"/>
    <property type="evidence" value="ECO:0007669"/>
    <property type="project" value="TreeGrafter"/>
</dbReference>
<feature type="transmembrane region" description="Helical" evidence="10">
    <location>
        <begin position="297"/>
        <end position="319"/>
    </location>
</feature>
<keyword evidence="7 10" id="KW-0406">Ion transport</keyword>
<feature type="transmembrane region" description="Helical" evidence="10">
    <location>
        <begin position="375"/>
        <end position="398"/>
    </location>
</feature>
<sequence length="524" mass="58326">MVLFFFMAMLFVLSQRLKISYPILLVIGGLVISLIPGAPVISVDPDIVFMVFLPPLLFEAAWYTNWGNFLKWRRSIFIMGFGLVFFTSLAIAYFSVSIIPGFTLALGFLLGGIISPPDAVAASSVLKGVSIPKRGIAILEGESLVNDAASLTVFRFASIAILTGQFVMSTATTQFLMLSVMGVVVGLVIGHILYIFLRYVAKSSSISTPITLIAPYLMYIVAEHFEWSGVLAVVSGGLFLSFRAGDYLNYHTRIQTKEVWATVGFLLNGFVFILIGLELPVIINGLGEYSMEEAIDYALAICVIVIVLRLIAVYLSAFVPRILFKRVRIKEKSPGWKLPLVVGWAGMRGVVSLASALAIPLTLYDGTAFPHRNLILFITFVVILVTLVFQGLTLPLLIKLIKIEEVDEQASMEEQIDEIRVRLGKESIAYLDKHYAKEMLEHETIARVKEQIIRSVNASERAKEEDTRAQLSAVRGLYNKIMLELLALRRDGLYKIKESKAFDSDVIKEIEYSLDLEESRLSRK</sequence>
<reference evidence="12 13" key="1">
    <citation type="submission" date="2016-07" db="EMBL/GenBank/DDBJ databases">
        <title>Genome analysis of Sphingobacterium siyangense T12B17.</title>
        <authorList>
            <person name="Xu D."/>
            <person name="Su Y."/>
            <person name="Zheng S."/>
        </authorList>
    </citation>
    <scope>NUCLEOTIDE SEQUENCE [LARGE SCALE GENOMIC DNA]</scope>
    <source>
        <strain evidence="12 13">T12B17</strain>
    </source>
</reference>
<evidence type="ECO:0000256" key="7">
    <source>
        <dbReference type="ARBA" id="ARBA00023065"/>
    </source>
</evidence>
<keyword evidence="9 10" id="KW-0739">Sodium transport</keyword>
<keyword evidence="4 10" id="KW-0812">Transmembrane</keyword>
<feature type="transmembrane region" description="Helical" evidence="10">
    <location>
        <begin position="340"/>
        <end position="363"/>
    </location>
</feature>